<dbReference type="RefSeq" id="XP_068347843.1">
    <property type="nucleotide sequence ID" value="XM_068512452.1"/>
</dbReference>
<dbReference type="PROSITE" id="PS51417">
    <property type="entry name" value="ARF"/>
    <property type="match status" value="1"/>
</dbReference>
<evidence type="ECO:0000256" key="2">
    <source>
        <dbReference type="ARBA" id="ARBA00006270"/>
    </source>
</evidence>
<dbReference type="PROSITE" id="PS51421">
    <property type="entry name" value="RAS"/>
    <property type="match status" value="1"/>
</dbReference>
<gene>
    <name evidence="5" type="primary">RAB4B</name>
    <name evidence="5" type="ORF">TRFO_39110</name>
</gene>
<dbReference type="GO" id="GO:0012505">
    <property type="term" value="C:endomembrane system"/>
    <property type="evidence" value="ECO:0007669"/>
    <property type="project" value="UniProtKB-SubCell"/>
</dbReference>
<dbReference type="OrthoDB" id="9989112at2759"/>
<dbReference type="GeneID" id="94847156"/>
<dbReference type="VEuPathDB" id="TrichDB:TRFO_39110"/>
<comment type="subcellular location">
    <subcellularLocation>
        <location evidence="1">Endomembrane system</location>
    </subcellularLocation>
</comment>
<reference evidence="5" key="1">
    <citation type="submission" date="2016-10" db="EMBL/GenBank/DDBJ databases">
        <authorList>
            <person name="Benchimol M."/>
            <person name="Almeida L.G."/>
            <person name="Vasconcelos A.T."/>
            <person name="Perreira-Neves A."/>
            <person name="Rosa I.A."/>
            <person name="Tasca T."/>
            <person name="Bogo M.R."/>
            <person name="de Souza W."/>
        </authorList>
    </citation>
    <scope>NUCLEOTIDE SEQUENCE [LARGE SCALE GENOMIC DNA]</scope>
    <source>
        <strain evidence="5">K</strain>
    </source>
</reference>
<dbReference type="PANTHER" id="PTHR47979">
    <property type="entry name" value="DRAB11-RELATED"/>
    <property type="match status" value="1"/>
</dbReference>
<dbReference type="PROSITE" id="PS51420">
    <property type="entry name" value="RHO"/>
    <property type="match status" value="1"/>
</dbReference>
<dbReference type="PRINTS" id="PR00449">
    <property type="entry name" value="RASTRNSFRMNG"/>
</dbReference>
<dbReference type="EMBL" id="MLAK01001296">
    <property type="protein sequence ID" value="OHS94706.1"/>
    <property type="molecule type" value="Genomic_DNA"/>
</dbReference>
<dbReference type="Pfam" id="PF00071">
    <property type="entry name" value="Ras"/>
    <property type="match status" value="1"/>
</dbReference>
<comment type="similarity">
    <text evidence="2">Belongs to the small GTPase superfamily. Rab family.</text>
</comment>
<evidence type="ECO:0000256" key="1">
    <source>
        <dbReference type="ARBA" id="ARBA00004308"/>
    </source>
</evidence>
<protein>
    <submittedName>
        <fullName evidence="5">Ras-related protein Rab-4B</fullName>
    </submittedName>
</protein>
<name>A0A1J4J649_9EUKA</name>
<sequence length="193" mass="21382">MPPSVTYKFIIIGSSGVGKSAILKRLIDDEFSNDSQSTIGVEYSTTTFDIEDQQVKLQIWDTAGQERFRSISKSYFRNAAGVILVFDITDRKTFDEVNIWLNDVHKLCSEDASILLVGNKSDLSDERAVTLAEAEQFSQQHQTTYLETSAKTGSNVRDAFVTVATALYRTGVKPAPPIKMNELPTPRTSGCNC</sequence>
<dbReference type="Proteomes" id="UP000179807">
    <property type="component" value="Unassembled WGS sequence"/>
</dbReference>
<keyword evidence="4" id="KW-0472">Membrane</keyword>
<evidence type="ECO:0000313" key="6">
    <source>
        <dbReference type="Proteomes" id="UP000179807"/>
    </source>
</evidence>
<dbReference type="SUPFAM" id="SSF52540">
    <property type="entry name" value="P-loop containing nucleoside triphosphate hydrolases"/>
    <property type="match status" value="1"/>
</dbReference>
<dbReference type="FunFam" id="3.40.50.300:FF:000586">
    <property type="entry name" value="Rab family GTPase"/>
    <property type="match status" value="1"/>
</dbReference>
<comment type="caution">
    <text evidence="5">The sequence shown here is derived from an EMBL/GenBank/DDBJ whole genome shotgun (WGS) entry which is preliminary data.</text>
</comment>
<dbReference type="InterPro" id="IPR050209">
    <property type="entry name" value="Rab_GTPases_membrane_traffic"/>
</dbReference>
<evidence type="ECO:0000313" key="5">
    <source>
        <dbReference type="EMBL" id="OHS94706.1"/>
    </source>
</evidence>
<dbReference type="SMART" id="SM00174">
    <property type="entry name" value="RHO"/>
    <property type="match status" value="1"/>
</dbReference>
<evidence type="ECO:0000256" key="3">
    <source>
        <dbReference type="ARBA" id="ARBA00022741"/>
    </source>
</evidence>
<dbReference type="GO" id="GO:0003924">
    <property type="term" value="F:GTPase activity"/>
    <property type="evidence" value="ECO:0007669"/>
    <property type="project" value="InterPro"/>
</dbReference>
<dbReference type="InterPro" id="IPR001806">
    <property type="entry name" value="Small_GTPase"/>
</dbReference>
<dbReference type="CDD" id="cd00154">
    <property type="entry name" value="Rab"/>
    <property type="match status" value="1"/>
</dbReference>
<keyword evidence="3" id="KW-0547">Nucleotide-binding</keyword>
<dbReference type="Gene3D" id="3.40.50.300">
    <property type="entry name" value="P-loop containing nucleotide triphosphate hydrolases"/>
    <property type="match status" value="1"/>
</dbReference>
<dbReference type="NCBIfam" id="TIGR00231">
    <property type="entry name" value="small_GTP"/>
    <property type="match status" value="1"/>
</dbReference>
<evidence type="ECO:0000256" key="4">
    <source>
        <dbReference type="ARBA" id="ARBA00023136"/>
    </source>
</evidence>
<keyword evidence="6" id="KW-1185">Reference proteome</keyword>
<dbReference type="GO" id="GO:0005525">
    <property type="term" value="F:GTP binding"/>
    <property type="evidence" value="ECO:0007669"/>
    <property type="project" value="InterPro"/>
</dbReference>
<organism evidence="5 6">
    <name type="scientific">Tritrichomonas foetus</name>
    <dbReference type="NCBI Taxonomy" id="1144522"/>
    <lineage>
        <taxon>Eukaryota</taxon>
        <taxon>Metamonada</taxon>
        <taxon>Parabasalia</taxon>
        <taxon>Tritrichomonadida</taxon>
        <taxon>Tritrichomonadidae</taxon>
        <taxon>Tritrichomonas</taxon>
    </lineage>
</organism>
<accession>A0A1J4J649</accession>
<dbReference type="InterPro" id="IPR005225">
    <property type="entry name" value="Small_GTP-bd"/>
</dbReference>
<dbReference type="SMART" id="SM00175">
    <property type="entry name" value="RAB"/>
    <property type="match status" value="1"/>
</dbReference>
<proteinExistence type="inferred from homology"/>
<dbReference type="PROSITE" id="PS51419">
    <property type="entry name" value="RAB"/>
    <property type="match status" value="1"/>
</dbReference>
<dbReference type="SMART" id="SM00177">
    <property type="entry name" value="ARF"/>
    <property type="match status" value="1"/>
</dbReference>
<dbReference type="SMART" id="SM00176">
    <property type="entry name" value="RAN"/>
    <property type="match status" value="1"/>
</dbReference>
<dbReference type="AlphaFoldDB" id="A0A1J4J649"/>
<dbReference type="SMART" id="SM00173">
    <property type="entry name" value="RAS"/>
    <property type="match status" value="1"/>
</dbReference>
<dbReference type="InterPro" id="IPR027417">
    <property type="entry name" value="P-loop_NTPase"/>
</dbReference>